<accession>A0A6L8MU65</accession>
<dbReference type="EMBL" id="WWCP01000133">
    <property type="protein sequence ID" value="MYM85546.1"/>
    <property type="molecule type" value="Genomic_DNA"/>
</dbReference>
<name>A0A6L8MU65_9BURK</name>
<reference evidence="1 2" key="1">
    <citation type="submission" date="2019-12" db="EMBL/GenBank/DDBJ databases">
        <title>Novel species isolated from a subtropical stream in China.</title>
        <authorList>
            <person name="Lu H."/>
        </authorList>
    </citation>
    <scope>NUCLEOTIDE SEQUENCE [LARGE SCALE GENOMIC DNA]</scope>
    <source>
        <strain evidence="1 2">FT50W</strain>
    </source>
</reference>
<feature type="non-terminal residue" evidence="1">
    <location>
        <position position="1"/>
    </location>
</feature>
<evidence type="ECO:0000313" key="1">
    <source>
        <dbReference type="EMBL" id="MYM85546.1"/>
    </source>
</evidence>
<dbReference type="AlphaFoldDB" id="A0A6L8MU65"/>
<comment type="caution">
    <text evidence="1">The sequence shown here is derived from an EMBL/GenBank/DDBJ whole genome shotgun (WGS) entry which is preliminary data.</text>
</comment>
<sequence length="52" mass="5710">SAMMKPNLFAAQEREAKLTKLGDTLQVLERHVDFAALADAVDRGPRITADLN</sequence>
<evidence type="ECO:0000313" key="2">
    <source>
        <dbReference type="Proteomes" id="UP000474565"/>
    </source>
</evidence>
<dbReference type="Proteomes" id="UP000474565">
    <property type="component" value="Unassembled WGS sequence"/>
</dbReference>
<organism evidence="1 2">
    <name type="scientific">Duganella lactea</name>
    <dbReference type="NCBI Taxonomy" id="2692173"/>
    <lineage>
        <taxon>Bacteria</taxon>
        <taxon>Pseudomonadati</taxon>
        <taxon>Pseudomonadota</taxon>
        <taxon>Betaproteobacteria</taxon>
        <taxon>Burkholderiales</taxon>
        <taxon>Oxalobacteraceae</taxon>
        <taxon>Telluria group</taxon>
        <taxon>Duganella</taxon>
    </lineage>
</organism>
<proteinExistence type="predicted"/>
<gene>
    <name evidence="1" type="ORF">GTP44_27065</name>
</gene>
<protein>
    <submittedName>
        <fullName evidence="1">Uncharacterized protein</fullName>
    </submittedName>
</protein>